<dbReference type="EC" id="2.7.13.3" evidence="2"/>
<dbReference type="SUPFAM" id="SSF55874">
    <property type="entry name" value="ATPase domain of HSP90 chaperone/DNA topoisomerase II/histidine kinase"/>
    <property type="match status" value="1"/>
</dbReference>
<keyword evidence="10" id="KW-1185">Reference proteome</keyword>
<dbReference type="RefSeq" id="WP_191618486.1">
    <property type="nucleotide sequence ID" value="NZ_JACYFG010000041.1"/>
</dbReference>
<feature type="domain" description="PAS" evidence="7">
    <location>
        <begin position="143"/>
        <end position="218"/>
    </location>
</feature>
<reference evidence="9" key="1">
    <citation type="submission" date="2020-09" db="EMBL/GenBank/DDBJ databases">
        <title>Pelagicoccus enzymogenes sp. nov. with an EPS production, isolated from marine sediment.</title>
        <authorList>
            <person name="Feng X."/>
        </authorList>
    </citation>
    <scope>NUCLEOTIDE SEQUENCE</scope>
    <source>
        <strain evidence="9">NFK12</strain>
    </source>
</reference>
<organism evidence="9 10">
    <name type="scientific">Pelagicoccus enzymogenes</name>
    <dbReference type="NCBI Taxonomy" id="2773457"/>
    <lineage>
        <taxon>Bacteria</taxon>
        <taxon>Pseudomonadati</taxon>
        <taxon>Verrucomicrobiota</taxon>
        <taxon>Opitutia</taxon>
        <taxon>Puniceicoccales</taxon>
        <taxon>Pelagicoccaceae</taxon>
        <taxon>Pelagicoccus</taxon>
    </lineage>
</organism>
<dbReference type="InterPro" id="IPR011006">
    <property type="entry name" value="CheY-like_superfamily"/>
</dbReference>
<dbReference type="SUPFAM" id="SSF47384">
    <property type="entry name" value="Homodimeric domain of signal transducing histidine kinase"/>
    <property type="match status" value="1"/>
</dbReference>
<dbReference type="Gene3D" id="3.30.565.10">
    <property type="entry name" value="Histidine kinase-like ATPase, C-terminal domain"/>
    <property type="match status" value="1"/>
</dbReference>
<dbReference type="Gene3D" id="3.40.50.2300">
    <property type="match status" value="1"/>
</dbReference>
<dbReference type="InterPro" id="IPR003661">
    <property type="entry name" value="HisK_dim/P_dom"/>
</dbReference>
<dbReference type="PANTHER" id="PTHR43065">
    <property type="entry name" value="SENSOR HISTIDINE KINASE"/>
    <property type="match status" value="1"/>
</dbReference>
<dbReference type="InterPro" id="IPR000014">
    <property type="entry name" value="PAS"/>
</dbReference>
<protein>
    <recommendedName>
        <fullName evidence="2">histidine kinase</fullName>
        <ecNumber evidence="2">2.7.13.3</ecNumber>
    </recommendedName>
</protein>
<dbReference type="SUPFAM" id="SSF55785">
    <property type="entry name" value="PYP-like sensor domain (PAS domain)"/>
    <property type="match status" value="2"/>
</dbReference>
<dbReference type="SMART" id="SM00448">
    <property type="entry name" value="REC"/>
    <property type="match status" value="1"/>
</dbReference>
<dbReference type="Gene3D" id="3.30.450.20">
    <property type="entry name" value="PAS domain"/>
    <property type="match status" value="2"/>
</dbReference>
<dbReference type="EMBL" id="JACYFG010000041">
    <property type="protein sequence ID" value="MBD5781383.1"/>
    <property type="molecule type" value="Genomic_DNA"/>
</dbReference>
<dbReference type="SMART" id="SM00091">
    <property type="entry name" value="PAS"/>
    <property type="match status" value="2"/>
</dbReference>
<evidence type="ECO:0000313" key="10">
    <source>
        <dbReference type="Proteomes" id="UP000622317"/>
    </source>
</evidence>
<dbReference type="Pfam" id="PF13426">
    <property type="entry name" value="PAS_9"/>
    <property type="match status" value="2"/>
</dbReference>
<dbReference type="AlphaFoldDB" id="A0A927FDF7"/>
<dbReference type="PROSITE" id="PS50110">
    <property type="entry name" value="RESPONSE_REGULATORY"/>
    <property type="match status" value="1"/>
</dbReference>
<accession>A0A927FDF7</accession>
<dbReference type="Pfam" id="PF00072">
    <property type="entry name" value="Response_reg"/>
    <property type="match status" value="1"/>
</dbReference>
<evidence type="ECO:0000256" key="4">
    <source>
        <dbReference type="PROSITE-ProRule" id="PRU00169"/>
    </source>
</evidence>
<dbReference type="PROSITE" id="PS50109">
    <property type="entry name" value="HIS_KIN"/>
    <property type="match status" value="1"/>
</dbReference>
<dbReference type="Proteomes" id="UP000622317">
    <property type="component" value="Unassembled WGS sequence"/>
</dbReference>
<name>A0A927FDF7_9BACT</name>
<dbReference type="CDD" id="cd00130">
    <property type="entry name" value="PAS"/>
    <property type="match status" value="2"/>
</dbReference>
<dbReference type="PROSITE" id="PS50113">
    <property type="entry name" value="PAC"/>
    <property type="match status" value="1"/>
</dbReference>
<evidence type="ECO:0000259" key="8">
    <source>
        <dbReference type="PROSITE" id="PS50113"/>
    </source>
</evidence>
<feature type="domain" description="Response regulatory" evidence="6">
    <location>
        <begin position="534"/>
        <end position="649"/>
    </location>
</feature>
<evidence type="ECO:0000256" key="1">
    <source>
        <dbReference type="ARBA" id="ARBA00000085"/>
    </source>
</evidence>
<dbReference type="InterPro" id="IPR004358">
    <property type="entry name" value="Sig_transdc_His_kin-like_C"/>
</dbReference>
<evidence type="ECO:0000256" key="2">
    <source>
        <dbReference type="ARBA" id="ARBA00012438"/>
    </source>
</evidence>
<evidence type="ECO:0000259" key="5">
    <source>
        <dbReference type="PROSITE" id="PS50109"/>
    </source>
</evidence>
<dbReference type="GO" id="GO:0000155">
    <property type="term" value="F:phosphorelay sensor kinase activity"/>
    <property type="evidence" value="ECO:0007669"/>
    <property type="project" value="InterPro"/>
</dbReference>
<dbReference type="InterPro" id="IPR036097">
    <property type="entry name" value="HisK_dim/P_sf"/>
</dbReference>
<dbReference type="PROSITE" id="PS50112">
    <property type="entry name" value="PAS"/>
    <property type="match status" value="1"/>
</dbReference>
<dbReference type="InterPro" id="IPR005467">
    <property type="entry name" value="His_kinase_dom"/>
</dbReference>
<proteinExistence type="predicted"/>
<dbReference type="Gene3D" id="1.10.287.130">
    <property type="match status" value="1"/>
</dbReference>
<gene>
    <name evidence="9" type="ORF">IEN85_17920</name>
</gene>
<evidence type="ECO:0000313" key="9">
    <source>
        <dbReference type="EMBL" id="MBD5781383.1"/>
    </source>
</evidence>
<comment type="catalytic activity">
    <reaction evidence="1">
        <text>ATP + protein L-histidine = ADP + protein N-phospho-L-histidine.</text>
        <dbReference type="EC" id="2.7.13.3"/>
    </reaction>
</comment>
<evidence type="ECO:0000256" key="3">
    <source>
        <dbReference type="ARBA" id="ARBA00022553"/>
    </source>
</evidence>
<dbReference type="CDD" id="cd00082">
    <property type="entry name" value="HisKA"/>
    <property type="match status" value="1"/>
</dbReference>
<dbReference type="Pfam" id="PF02518">
    <property type="entry name" value="HATPase_c"/>
    <property type="match status" value="1"/>
</dbReference>
<dbReference type="SMART" id="SM00388">
    <property type="entry name" value="HisKA"/>
    <property type="match status" value="1"/>
</dbReference>
<feature type="modified residue" description="4-aspartylphosphate" evidence="4">
    <location>
        <position position="585"/>
    </location>
</feature>
<dbReference type="Pfam" id="PF00512">
    <property type="entry name" value="HisKA"/>
    <property type="match status" value="1"/>
</dbReference>
<evidence type="ECO:0000259" key="7">
    <source>
        <dbReference type="PROSITE" id="PS50112"/>
    </source>
</evidence>
<dbReference type="InterPro" id="IPR003594">
    <property type="entry name" value="HATPase_dom"/>
</dbReference>
<dbReference type="InterPro" id="IPR000700">
    <property type="entry name" value="PAS-assoc_C"/>
</dbReference>
<evidence type="ECO:0000259" key="6">
    <source>
        <dbReference type="PROSITE" id="PS50110"/>
    </source>
</evidence>
<feature type="domain" description="PAC" evidence="8">
    <location>
        <begin position="221"/>
        <end position="273"/>
    </location>
</feature>
<dbReference type="SUPFAM" id="SSF52172">
    <property type="entry name" value="CheY-like"/>
    <property type="match status" value="1"/>
</dbReference>
<dbReference type="InterPro" id="IPR035965">
    <property type="entry name" value="PAS-like_dom_sf"/>
</dbReference>
<feature type="domain" description="Histidine kinase" evidence="5">
    <location>
        <begin position="286"/>
        <end position="510"/>
    </location>
</feature>
<comment type="caution">
    <text evidence="9">The sequence shown here is derived from an EMBL/GenBank/DDBJ whole genome shotgun (WGS) entry which is preliminary data.</text>
</comment>
<sequence length="655" mass="72371">MSKPEPSANHDAEDSQGVQSLADSILEFSSEGIIVIDRTGRIQKANKQALQSLATDAASIVGASISEVFLATDPKNGQSINLADERYRNPQLAHAQANLHTPNGNVLPVSFHLKPNTNRQRPELSGALLFFKDLSQTVTTENQIRLIATALKSIGEGVLITDTNWERGEARILYTNDGFTQITGYSDIEVIGKPISLLNGPATDESVIEEMVKDIQSGQPAAGETVGYKKDGAEFIIAWKAFPVHGPHGEVSNYVVIQRDVSHIRRLEQDLFQSQKMEAVGRLAGGIAHDFNNILAVILSFSDLVIDKIDDADPNKKFISEIRKAAERAADLTQQLLSFSRRNKNLKPEVLDAIKVTRDMQKILRRLVPENIQYNLRFSDTPIWVNINRTALEQILINFTTNARDAMPDGGQMELSMVSCESDQAEVLLPDYMDAKPYLVLSFQDTGTGIDPETQKRIFEPFFTTKEQGKGTGLGLATVYGIVKQANGHIEVASEKGKGTRFRIFLPIVASKSSEDESSDDGLPENFTSSERESILVVEDDETMCDCISGLLGLYNYQVYSTNSAEDALDFFEESHEDIKLLITDLILPKMRGSELAERLTKKNKDMKVIVMTGYSEELLSQFDIPEDAILLKKPFALKAALSAVQKLLASNKAE</sequence>
<dbReference type="NCBIfam" id="TIGR00229">
    <property type="entry name" value="sensory_box"/>
    <property type="match status" value="2"/>
</dbReference>
<keyword evidence="3 4" id="KW-0597">Phosphoprotein</keyword>
<dbReference type="PANTHER" id="PTHR43065:SF42">
    <property type="entry name" value="TWO-COMPONENT SENSOR PPRA"/>
    <property type="match status" value="1"/>
</dbReference>
<dbReference type="SMART" id="SM00387">
    <property type="entry name" value="HATPase_c"/>
    <property type="match status" value="1"/>
</dbReference>
<dbReference type="InterPro" id="IPR001789">
    <property type="entry name" value="Sig_transdc_resp-reg_receiver"/>
</dbReference>
<dbReference type="InterPro" id="IPR036890">
    <property type="entry name" value="HATPase_C_sf"/>
</dbReference>
<dbReference type="PRINTS" id="PR00344">
    <property type="entry name" value="BCTRLSENSOR"/>
</dbReference>